<evidence type="ECO:0000313" key="2">
    <source>
        <dbReference type="EMBL" id="ODN05190.1"/>
    </source>
</evidence>
<dbReference type="OrthoDB" id="1434354at2759"/>
<dbReference type="PANTHER" id="PTHR23324:SF83">
    <property type="entry name" value="SEC14-LIKE PROTEIN 2"/>
    <property type="match status" value="1"/>
</dbReference>
<reference evidence="2 3" key="1">
    <citation type="journal article" date="2016" name="Genome Biol. Evol.">
        <title>Gene Family Evolution Reflects Adaptation to Soil Environmental Stressors in the Genome of the Collembolan Orchesella cincta.</title>
        <authorList>
            <person name="Faddeeva-Vakhrusheva A."/>
            <person name="Derks M.F."/>
            <person name="Anvar S.Y."/>
            <person name="Agamennone V."/>
            <person name="Suring W."/>
            <person name="Smit S."/>
            <person name="van Straalen N.M."/>
            <person name="Roelofs D."/>
        </authorList>
    </citation>
    <scope>NUCLEOTIDE SEQUENCE [LARGE SCALE GENOMIC DNA]</scope>
    <source>
        <tissue evidence="2">Mixed pool</tissue>
    </source>
</reference>
<dbReference type="InterPro" id="IPR036865">
    <property type="entry name" value="CRAL-TRIO_dom_sf"/>
</dbReference>
<dbReference type="SMART" id="SM01100">
    <property type="entry name" value="CRAL_TRIO_N"/>
    <property type="match status" value="1"/>
</dbReference>
<dbReference type="InterPro" id="IPR051064">
    <property type="entry name" value="SEC14/CRAL-TRIO_domain"/>
</dbReference>
<gene>
    <name evidence="2" type="ORF">Ocin01_01501</name>
</gene>
<dbReference type="SMART" id="SM00516">
    <property type="entry name" value="SEC14"/>
    <property type="match status" value="1"/>
</dbReference>
<dbReference type="Gene3D" id="3.40.525.10">
    <property type="entry name" value="CRAL-TRIO lipid binding domain"/>
    <property type="match status" value="1"/>
</dbReference>
<dbReference type="PANTHER" id="PTHR23324">
    <property type="entry name" value="SEC14 RELATED PROTEIN"/>
    <property type="match status" value="1"/>
</dbReference>
<accession>A0A1D2NIU9</accession>
<sequence length="246" mass="28753">MGSITDEENKKIVELRSKVEDLLLDEYTNGDLYLIRWLRARDLNLEAAETMLRNHYKWRAERKIDALLASSPDDYFPKNFPSWLNGIDTKGRPVLCVPMADWDVRLVVEDDRVAEFEDYINRLYERVMECIRKYNEKRKPDEEPITQFTCIVNWDKFSVRQTSNLKAVQTLLGCAAVYEAHYPEILAQAFFLNTNPVFQILFALMKPILAPRTLSKIQCYGSNRSEWEPVVRAAVEEHQIPRQFGG</sequence>
<feature type="domain" description="CRAL-TRIO" evidence="1">
    <location>
        <begin position="72"/>
        <end position="246"/>
    </location>
</feature>
<dbReference type="OMA" id="ERVMECI"/>
<dbReference type="GO" id="GO:0005737">
    <property type="term" value="C:cytoplasm"/>
    <property type="evidence" value="ECO:0007669"/>
    <property type="project" value="TreeGrafter"/>
</dbReference>
<dbReference type="InterPro" id="IPR001251">
    <property type="entry name" value="CRAL-TRIO_dom"/>
</dbReference>
<dbReference type="InterPro" id="IPR011074">
    <property type="entry name" value="CRAL/TRIO_N_dom"/>
</dbReference>
<dbReference type="PROSITE" id="PS50191">
    <property type="entry name" value="CRAL_TRIO"/>
    <property type="match status" value="1"/>
</dbReference>
<dbReference type="SUPFAM" id="SSF46938">
    <property type="entry name" value="CRAL/TRIO N-terminal domain"/>
    <property type="match status" value="1"/>
</dbReference>
<keyword evidence="3" id="KW-1185">Reference proteome</keyword>
<dbReference type="Pfam" id="PF00650">
    <property type="entry name" value="CRAL_TRIO"/>
    <property type="match status" value="1"/>
</dbReference>
<dbReference type="EMBL" id="LJIJ01000028">
    <property type="protein sequence ID" value="ODN05190.1"/>
    <property type="molecule type" value="Genomic_DNA"/>
</dbReference>
<dbReference type="CDD" id="cd00170">
    <property type="entry name" value="SEC14"/>
    <property type="match status" value="1"/>
</dbReference>
<dbReference type="Proteomes" id="UP000094527">
    <property type="component" value="Unassembled WGS sequence"/>
</dbReference>
<dbReference type="SUPFAM" id="SSF52087">
    <property type="entry name" value="CRAL/TRIO domain"/>
    <property type="match status" value="1"/>
</dbReference>
<comment type="caution">
    <text evidence="2">The sequence shown here is derived from an EMBL/GenBank/DDBJ whole genome shotgun (WGS) entry which is preliminary data.</text>
</comment>
<dbReference type="InterPro" id="IPR036273">
    <property type="entry name" value="CRAL/TRIO_N_dom_sf"/>
</dbReference>
<dbReference type="PRINTS" id="PR00180">
    <property type="entry name" value="CRETINALDHBP"/>
</dbReference>
<evidence type="ECO:0000259" key="1">
    <source>
        <dbReference type="PROSITE" id="PS50191"/>
    </source>
</evidence>
<name>A0A1D2NIU9_ORCCI</name>
<protein>
    <submittedName>
        <fullName evidence="2">SEC14-like protein 2</fullName>
    </submittedName>
</protein>
<organism evidence="2 3">
    <name type="scientific">Orchesella cincta</name>
    <name type="common">Springtail</name>
    <name type="synonym">Podura cincta</name>
    <dbReference type="NCBI Taxonomy" id="48709"/>
    <lineage>
        <taxon>Eukaryota</taxon>
        <taxon>Metazoa</taxon>
        <taxon>Ecdysozoa</taxon>
        <taxon>Arthropoda</taxon>
        <taxon>Hexapoda</taxon>
        <taxon>Collembola</taxon>
        <taxon>Entomobryomorpha</taxon>
        <taxon>Entomobryoidea</taxon>
        <taxon>Orchesellidae</taxon>
        <taxon>Orchesellinae</taxon>
        <taxon>Orchesella</taxon>
    </lineage>
</organism>
<proteinExistence type="predicted"/>
<evidence type="ECO:0000313" key="3">
    <source>
        <dbReference type="Proteomes" id="UP000094527"/>
    </source>
</evidence>
<dbReference type="STRING" id="48709.A0A1D2NIU9"/>
<dbReference type="AlphaFoldDB" id="A0A1D2NIU9"/>